<evidence type="ECO:0000313" key="3">
    <source>
        <dbReference type="EMBL" id="KAL3670709.1"/>
    </source>
</evidence>
<dbReference type="Gene3D" id="3.90.640.10">
    <property type="entry name" value="Actin, Chain A, domain 4"/>
    <property type="match status" value="1"/>
</dbReference>
<name>A0ABD3FWW1_9STRA</name>
<keyword evidence="2" id="KW-0067">ATP-binding</keyword>
<keyword evidence="4" id="KW-1185">Reference proteome</keyword>
<dbReference type="Pfam" id="PF00012">
    <property type="entry name" value="HSP70"/>
    <property type="match status" value="1"/>
</dbReference>
<dbReference type="SUPFAM" id="SSF53067">
    <property type="entry name" value="Actin-like ATPase domain"/>
    <property type="match status" value="1"/>
</dbReference>
<reference evidence="3 4" key="1">
    <citation type="submission" date="2024-09" db="EMBL/GenBank/DDBJ databases">
        <title>Genome sequencing and assembly of Phytophthora oleae, isolate VK10A, causative agent of rot of olive drupes.</title>
        <authorList>
            <person name="Conti Taguali S."/>
            <person name="Riolo M."/>
            <person name="La Spada F."/>
            <person name="Cacciola S.O."/>
            <person name="Dionisio G."/>
        </authorList>
    </citation>
    <scope>NUCLEOTIDE SEQUENCE [LARGE SCALE GENOMIC DNA]</scope>
    <source>
        <strain evidence="3 4">VK10A</strain>
    </source>
</reference>
<keyword evidence="1" id="KW-0547">Nucleotide-binding</keyword>
<evidence type="ECO:0000313" key="4">
    <source>
        <dbReference type="Proteomes" id="UP001632037"/>
    </source>
</evidence>
<evidence type="ECO:0000256" key="2">
    <source>
        <dbReference type="ARBA" id="ARBA00022840"/>
    </source>
</evidence>
<evidence type="ECO:0000256" key="1">
    <source>
        <dbReference type="ARBA" id="ARBA00022741"/>
    </source>
</evidence>
<dbReference type="AlphaFoldDB" id="A0ABD3FWW1"/>
<dbReference type="Proteomes" id="UP001632037">
    <property type="component" value="Unassembled WGS sequence"/>
</dbReference>
<accession>A0ABD3FWW1</accession>
<comment type="caution">
    <text evidence="3">The sequence shown here is derived from an EMBL/GenBank/DDBJ whole genome shotgun (WGS) entry which is preliminary data.</text>
</comment>
<gene>
    <name evidence="3" type="ORF">V7S43_003897</name>
</gene>
<dbReference type="Gene3D" id="3.30.420.40">
    <property type="match status" value="1"/>
</dbReference>
<dbReference type="InterPro" id="IPR043129">
    <property type="entry name" value="ATPase_NBD"/>
</dbReference>
<protein>
    <submittedName>
        <fullName evidence="3">Uncharacterized protein</fullName>
    </submittedName>
</protein>
<organism evidence="3 4">
    <name type="scientific">Phytophthora oleae</name>
    <dbReference type="NCBI Taxonomy" id="2107226"/>
    <lineage>
        <taxon>Eukaryota</taxon>
        <taxon>Sar</taxon>
        <taxon>Stramenopiles</taxon>
        <taxon>Oomycota</taxon>
        <taxon>Peronosporomycetes</taxon>
        <taxon>Peronosporales</taxon>
        <taxon>Peronosporaceae</taxon>
        <taxon>Phytophthora</taxon>
    </lineage>
</organism>
<proteinExistence type="predicted"/>
<sequence length="87" mass="9831">MPVSRPSVCCRPRLEVDSLFEGVDFSSTVTRAKFESLTEELFKRCEETVLTVKDAKMKLENVTESVVPRVSPRYRPCCPLCSAVRSC</sequence>
<dbReference type="EMBL" id="JBIMZQ010000006">
    <property type="protein sequence ID" value="KAL3670709.1"/>
    <property type="molecule type" value="Genomic_DNA"/>
</dbReference>
<dbReference type="GO" id="GO:0005524">
    <property type="term" value="F:ATP binding"/>
    <property type="evidence" value="ECO:0007669"/>
    <property type="project" value="UniProtKB-KW"/>
</dbReference>
<dbReference type="InterPro" id="IPR013126">
    <property type="entry name" value="Hsp_70_fam"/>
</dbReference>